<evidence type="ECO:0000313" key="1">
    <source>
        <dbReference type="EnsemblMetazoa" id="RPRC013317-PA"/>
    </source>
</evidence>
<accession>T1IAJ6</accession>
<reference evidence="1" key="1">
    <citation type="submission" date="2015-05" db="UniProtKB">
        <authorList>
            <consortium name="EnsemblMetazoa"/>
        </authorList>
    </citation>
    <scope>IDENTIFICATION</scope>
</reference>
<dbReference type="AlphaFoldDB" id="T1IAJ6"/>
<dbReference type="STRING" id="13249.T1IAJ6"/>
<dbReference type="VEuPathDB" id="VectorBase:RPRC013317"/>
<dbReference type="PANTHER" id="PTHR16525">
    <property type="entry name" value="PROTEIN C12ORF4"/>
    <property type="match status" value="1"/>
</dbReference>
<dbReference type="InParanoid" id="T1IAJ6"/>
<protein>
    <submittedName>
        <fullName evidence="1">Uncharacterized protein</fullName>
    </submittedName>
</protein>
<dbReference type="GO" id="GO:0005737">
    <property type="term" value="C:cytoplasm"/>
    <property type="evidence" value="ECO:0007669"/>
    <property type="project" value="TreeGrafter"/>
</dbReference>
<sequence length="193" mass="21908">MKRSSVDNTKNTNLDDRELFSAVYHKLVHSTALETILNVEHSYAVVMQDLIKERDEHLSDLSAKQTEEMSNAMEALSLGLTEADITAIATRHLDEHGLETASWQSKVSAIQESQRAEYRQWLMSLVEHNCDTPISTPLSSPVVVNRNFALESQAPIFQESFTIHLGSQMKHMYNIRLMSADVLDFCRLRTNIS</sequence>
<keyword evidence="2" id="KW-1185">Reference proteome</keyword>
<dbReference type="InterPro" id="IPR019311">
    <property type="entry name" value="Fy-3"/>
</dbReference>
<proteinExistence type="predicted"/>
<dbReference type="eggNOG" id="KOG4506">
    <property type="taxonomic scope" value="Eukaryota"/>
</dbReference>
<dbReference type="HOGENOM" id="CLU_1412136_0_0_1"/>
<dbReference type="EnsemblMetazoa" id="RPRC013317-RA">
    <property type="protein sequence ID" value="RPRC013317-PA"/>
    <property type="gene ID" value="RPRC013317"/>
</dbReference>
<name>T1IAJ6_RHOPR</name>
<organism evidence="1 2">
    <name type="scientific">Rhodnius prolixus</name>
    <name type="common">Triatomid bug</name>
    <dbReference type="NCBI Taxonomy" id="13249"/>
    <lineage>
        <taxon>Eukaryota</taxon>
        <taxon>Metazoa</taxon>
        <taxon>Ecdysozoa</taxon>
        <taxon>Arthropoda</taxon>
        <taxon>Hexapoda</taxon>
        <taxon>Insecta</taxon>
        <taxon>Pterygota</taxon>
        <taxon>Neoptera</taxon>
        <taxon>Paraneoptera</taxon>
        <taxon>Hemiptera</taxon>
        <taxon>Heteroptera</taxon>
        <taxon>Panheteroptera</taxon>
        <taxon>Cimicomorpha</taxon>
        <taxon>Reduviidae</taxon>
        <taxon>Triatominae</taxon>
        <taxon>Rhodnius</taxon>
    </lineage>
</organism>
<dbReference type="PANTHER" id="PTHR16525:SF0">
    <property type="entry name" value="PROTEIN C12ORF4"/>
    <property type="match status" value="1"/>
</dbReference>
<dbReference type="EMBL" id="ACPB03005976">
    <property type="status" value="NOT_ANNOTATED_CDS"/>
    <property type="molecule type" value="Genomic_DNA"/>
</dbReference>
<dbReference type="Pfam" id="PF10154">
    <property type="entry name" value="Fy-3"/>
    <property type="match status" value="1"/>
</dbReference>
<dbReference type="Proteomes" id="UP000015103">
    <property type="component" value="Unassembled WGS sequence"/>
</dbReference>
<evidence type="ECO:0000313" key="2">
    <source>
        <dbReference type="Proteomes" id="UP000015103"/>
    </source>
</evidence>